<protein>
    <recommendedName>
        <fullName evidence="3">TRAP transporter solute receptor, TAXI family</fullName>
    </recommendedName>
</protein>
<dbReference type="STRING" id="159087.Daro_2929"/>
<gene>
    <name evidence="2" type="ordered locus">Daro_2929</name>
</gene>
<dbReference type="eggNOG" id="COG2358">
    <property type="taxonomic scope" value="Bacteria"/>
</dbReference>
<reference evidence="2" key="1">
    <citation type="submission" date="2005-08" db="EMBL/GenBank/DDBJ databases">
        <title>Complete sequence of Dechloromonas aromatica RCB.</title>
        <authorList>
            <person name="Salinero K.K."/>
            <person name="Copeland A."/>
            <person name="Lucas S."/>
            <person name="Lapidus A."/>
            <person name="Barry K."/>
            <person name="Detter J.C."/>
            <person name="Glavina T."/>
            <person name="Hammon N."/>
            <person name="Israni S."/>
            <person name="Pitluck S."/>
            <person name="Di Bartolo G."/>
            <person name="Trong S."/>
            <person name="Schmutz J."/>
            <person name="Larimer F."/>
            <person name="Land M."/>
            <person name="Ivanova N."/>
            <person name="Richardson P."/>
        </authorList>
    </citation>
    <scope>NUCLEOTIDE SEQUENCE</scope>
    <source>
        <strain evidence="2">RCB</strain>
    </source>
</reference>
<dbReference type="OrthoDB" id="252197at2"/>
<dbReference type="SUPFAM" id="SSF53850">
    <property type="entry name" value="Periplasmic binding protein-like II"/>
    <property type="match status" value="1"/>
</dbReference>
<dbReference type="HOGENOM" id="CLU_033215_6_0_4"/>
<evidence type="ECO:0000313" key="2">
    <source>
        <dbReference type="EMBL" id="AAZ47659.1"/>
    </source>
</evidence>
<feature type="transmembrane region" description="Helical" evidence="1">
    <location>
        <begin position="342"/>
        <end position="361"/>
    </location>
</feature>
<dbReference type="Gene3D" id="3.40.190.10">
    <property type="entry name" value="Periplasmic binding protein-like II"/>
    <property type="match status" value="2"/>
</dbReference>
<dbReference type="InterPro" id="IPR011852">
    <property type="entry name" value="TRAP_TAXI"/>
</dbReference>
<accession>Q47BX2</accession>
<keyword evidence="1" id="KW-1133">Transmembrane helix</keyword>
<proteinExistence type="predicted"/>
<evidence type="ECO:0000256" key="1">
    <source>
        <dbReference type="SAM" id="Phobius"/>
    </source>
</evidence>
<dbReference type="PANTHER" id="PTHR42941">
    <property type="entry name" value="SLL1037 PROTEIN"/>
    <property type="match status" value="1"/>
</dbReference>
<dbReference type="KEGG" id="dar:Daro_2929"/>
<dbReference type="AlphaFoldDB" id="Q47BX2"/>
<dbReference type="Pfam" id="PF16868">
    <property type="entry name" value="NMT1_3"/>
    <property type="match status" value="1"/>
</dbReference>
<organism evidence="2">
    <name type="scientific">Dechloromonas aromatica (strain RCB)</name>
    <dbReference type="NCBI Taxonomy" id="159087"/>
    <lineage>
        <taxon>Bacteria</taxon>
        <taxon>Pseudomonadati</taxon>
        <taxon>Pseudomonadota</taxon>
        <taxon>Betaproteobacteria</taxon>
        <taxon>Rhodocyclales</taxon>
        <taxon>Azonexaceae</taxon>
        <taxon>Dechloromonas</taxon>
    </lineage>
</organism>
<sequence>MIRSARRLLGSRPVWVKQLFLGMMIVLGIGAIGTLVIKQGLVRWPLKVATGPAMIGGADFLNTITKVFAEERPIIHLKRIKKESFAASAKALENGEADLAIVRSDIAMPSNGLTIAVLRRDNLVLIVPGNASLSSFQGLSGQKIGLLKSDSAERNESLVRLLNGVLNFYNINPETVHQELLTLDEIGPAIAKKQVAGILALGPSGTGPVSKAIAAIGSASKTSPKLIGEKQAAAIAKTIQGTEANEIEEGDFGGAKPKPEEALETLAVTFRLVGRHSLPDFATGEIARLLTLTKARLISTSPLARNIEAPDSDDGSGLPIHPGAAAYFEGEQNSLVDSAVSIFYLISIILGILGSCIVWLFSARKSDSATGGGIDIERLVSIMRNARNANLTLLDRLDDELSDLVIRSFDQGKVPDAEQIGIIAIVTRQLDLRRQRLQAHPPV</sequence>
<dbReference type="EMBL" id="CP000089">
    <property type="protein sequence ID" value="AAZ47659.1"/>
    <property type="molecule type" value="Genomic_DNA"/>
</dbReference>
<keyword evidence="1" id="KW-0812">Transmembrane</keyword>
<dbReference type="PANTHER" id="PTHR42941:SF1">
    <property type="entry name" value="SLL1037 PROTEIN"/>
    <property type="match status" value="1"/>
</dbReference>
<evidence type="ECO:0008006" key="3">
    <source>
        <dbReference type="Google" id="ProtNLM"/>
    </source>
</evidence>
<feature type="transmembrane region" description="Helical" evidence="1">
    <location>
        <begin position="20"/>
        <end position="37"/>
    </location>
</feature>
<keyword evidence="1" id="KW-0472">Membrane</keyword>
<name>Q47BX2_DECAR</name>